<keyword evidence="3" id="KW-1185">Reference proteome</keyword>
<organism evidence="2 3">
    <name type="scientific">Alistipes putredinis DSM 17216</name>
    <dbReference type="NCBI Taxonomy" id="445970"/>
    <lineage>
        <taxon>Bacteria</taxon>
        <taxon>Pseudomonadati</taxon>
        <taxon>Bacteroidota</taxon>
        <taxon>Bacteroidia</taxon>
        <taxon>Bacteroidales</taxon>
        <taxon>Rikenellaceae</taxon>
        <taxon>Alistipes</taxon>
    </lineage>
</organism>
<dbReference type="AlphaFoldDB" id="B0MV36"/>
<dbReference type="EMBL" id="ABFK02000017">
    <property type="protein sequence ID" value="EDS03918.1"/>
    <property type="molecule type" value="Genomic_DNA"/>
</dbReference>
<keyword evidence="1" id="KW-0812">Transmembrane</keyword>
<gene>
    <name evidence="2" type="ORF">ALIPUT_00979</name>
</gene>
<name>B0MV36_9BACT</name>
<protein>
    <submittedName>
        <fullName evidence="2">Uncharacterized protein</fullName>
    </submittedName>
</protein>
<feature type="transmembrane region" description="Helical" evidence="1">
    <location>
        <begin position="43"/>
        <end position="71"/>
    </location>
</feature>
<dbReference type="HOGENOM" id="CLU_1583111_0_0_10"/>
<reference evidence="2" key="1">
    <citation type="submission" date="2007-10" db="EMBL/GenBank/DDBJ databases">
        <authorList>
            <person name="Fulton L."/>
            <person name="Clifton S."/>
            <person name="Fulton B."/>
            <person name="Xu J."/>
            <person name="Minx P."/>
            <person name="Pepin K.H."/>
            <person name="Johnson M."/>
            <person name="Thiruvilangam P."/>
            <person name="Bhonagiri V."/>
            <person name="Nash W.E."/>
            <person name="Mardis E.R."/>
            <person name="Wilson R.K."/>
        </authorList>
    </citation>
    <scope>NUCLEOTIDE SEQUENCE [LARGE SCALE GENOMIC DNA]</scope>
    <source>
        <strain evidence="2">DSM 17216</strain>
    </source>
</reference>
<feature type="transmembrane region" description="Helical" evidence="1">
    <location>
        <begin position="9"/>
        <end position="31"/>
    </location>
</feature>
<keyword evidence="1" id="KW-0472">Membrane</keyword>
<evidence type="ECO:0000313" key="3">
    <source>
        <dbReference type="Proteomes" id="UP000005819"/>
    </source>
</evidence>
<reference evidence="2" key="2">
    <citation type="submission" date="2013-09" db="EMBL/GenBank/DDBJ databases">
        <title>Draft genome sequence of Alistipes putredinis (DSM 17216).</title>
        <authorList>
            <person name="Sudarsanam P."/>
            <person name="Ley R."/>
            <person name="Guruge J."/>
            <person name="Turnbaugh P.J."/>
            <person name="Mahowald M."/>
            <person name="Liep D."/>
            <person name="Gordon J."/>
        </authorList>
    </citation>
    <scope>NUCLEOTIDE SEQUENCE</scope>
    <source>
        <strain evidence="2">DSM 17216</strain>
    </source>
</reference>
<evidence type="ECO:0000256" key="1">
    <source>
        <dbReference type="SAM" id="Phobius"/>
    </source>
</evidence>
<proteinExistence type="predicted"/>
<dbReference type="Proteomes" id="UP000005819">
    <property type="component" value="Unassembled WGS sequence"/>
</dbReference>
<keyword evidence="1" id="KW-1133">Transmembrane helix</keyword>
<evidence type="ECO:0000313" key="2">
    <source>
        <dbReference type="EMBL" id="EDS03918.1"/>
    </source>
</evidence>
<sequence>MDLRKINSYMILLAIVVVVGLFVSTVARLVILAKGVDAGTANLVFLIMLGTCAIAYLTILAAFSSIADFIADKILPKIARKKALTAEATRIPPIDDIPDSDVEQIKQEADKRFLERQKEQIELFRRYGHREVGPYITSDELVRLDRYIEYYACRNPARQNLLLFVRKS</sequence>
<comment type="caution">
    <text evidence="2">The sequence shown here is derived from an EMBL/GenBank/DDBJ whole genome shotgun (WGS) entry which is preliminary data.</text>
</comment>
<accession>B0MV36</accession>